<name>A0A7S4EUP0_CHRCT</name>
<dbReference type="GO" id="GO:0016491">
    <property type="term" value="F:oxidoreductase activity"/>
    <property type="evidence" value="ECO:0007669"/>
    <property type="project" value="UniProtKB-KW"/>
</dbReference>
<dbReference type="InterPro" id="IPR016167">
    <property type="entry name" value="FAD-bd_PCMH_sub1"/>
</dbReference>
<proteinExistence type="predicted"/>
<dbReference type="InterPro" id="IPR015409">
    <property type="entry name" value="Lactate_DH_C"/>
</dbReference>
<evidence type="ECO:0000256" key="5">
    <source>
        <dbReference type="SAM" id="MobiDB-lite"/>
    </source>
</evidence>
<evidence type="ECO:0000313" key="7">
    <source>
        <dbReference type="EMBL" id="CAE0754075.1"/>
    </source>
</evidence>
<feature type="region of interest" description="Disordered" evidence="5">
    <location>
        <begin position="481"/>
        <end position="501"/>
    </location>
</feature>
<protein>
    <recommendedName>
        <fullName evidence="6">D-lactate dehydrogenase membrane binding C-terminal domain-containing protein</fullName>
    </recommendedName>
</protein>
<organism evidence="7">
    <name type="scientific">Chrysotila carterae</name>
    <name type="common">Marine alga</name>
    <name type="synonym">Syracosphaera carterae</name>
    <dbReference type="NCBI Taxonomy" id="13221"/>
    <lineage>
        <taxon>Eukaryota</taxon>
        <taxon>Haptista</taxon>
        <taxon>Haptophyta</taxon>
        <taxon>Prymnesiophyceae</taxon>
        <taxon>Isochrysidales</taxon>
        <taxon>Isochrysidaceae</taxon>
        <taxon>Chrysotila</taxon>
    </lineage>
</organism>
<evidence type="ECO:0000256" key="4">
    <source>
        <dbReference type="ARBA" id="ARBA00023002"/>
    </source>
</evidence>
<dbReference type="GO" id="GO:0055085">
    <property type="term" value="P:transmembrane transport"/>
    <property type="evidence" value="ECO:0007669"/>
    <property type="project" value="InterPro"/>
</dbReference>
<gene>
    <name evidence="7" type="ORF">PCAR00345_LOCUS6662</name>
</gene>
<dbReference type="Pfam" id="PF09330">
    <property type="entry name" value="Lact-deh-memb"/>
    <property type="match status" value="1"/>
</dbReference>
<dbReference type="EMBL" id="HBIZ01011222">
    <property type="protein sequence ID" value="CAE0754075.1"/>
    <property type="molecule type" value="Transcribed_RNA"/>
</dbReference>
<keyword evidence="4" id="KW-0560">Oxidoreductase</keyword>
<evidence type="ECO:0000256" key="1">
    <source>
        <dbReference type="ARBA" id="ARBA00001974"/>
    </source>
</evidence>
<dbReference type="InterPro" id="IPR051264">
    <property type="entry name" value="FAD-oxidored/transferase_4"/>
</dbReference>
<dbReference type="PANTHER" id="PTHR43716:SF1">
    <property type="entry name" value="D-2-HYDROXYGLUTARATE DEHYDROGENASE, MITOCHONDRIAL"/>
    <property type="match status" value="1"/>
</dbReference>
<reference evidence="7" key="1">
    <citation type="submission" date="2021-01" db="EMBL/GenBank/DDBJ databases">
        <authorList>
            <person name="Corre E."/>
            <person name="Pelletier E."/>
            <person name="Niang G."/>
            <person name="Scheremetjew M."/>
            <person name="Finn R."/>
            <person name="Kale V."/>
            <person name="Holt S."/>
            <person name="Cochrane G."/>
            <person name="Meng A."/>
            <person name="Brown T."/>
            <person name="Cohen L."/>
        </authorList>
    </citation>
    <scope>NUCLEOTIDE SEQUENCE</scope>
    <source>
        <strain evidence="7">CCMP645</strain>
    </source>
</reference>
<keyword evidence="3" id="KW-0274">FAD</keyword>
<dbReference type="GO" id="GO:0050660">
    <property type="term" value="F:flavin adenine dinucleotide binding"/>
    <property type="evidence" value="ECO:0007669"/>
    <property type="project" value="InterPro"/>
</dbReference>
<dbReference type="InterPro" id="IPR016169">
    <property type="entry name" value="FAD-bd_PCMH_sub2"/>
</dbReference>
<evidence type="ECO:0000259" key="6">
    <source>
        <dbReference type="Pfam" id="PF09330"/>
    </source>
</evidence>
<accession>A0A7S4EUP0</accession>
<keyword evidence="2" id="KW-0285">Flavoprotein</keyword>
<dbReference type="SUPFAM" id="SSF55103">
    <property type="entry name" value="FAD-linked oxidases, C-terminal domain"/>
    <property type="match status" value="1"/>
</dbReference>
<sequence>MLPTLDCACHLACQASADRIQLRSVLTAPGSTRRSQEMRLFKRESHSVLGSVFLNPTVAAGVAFGSGGTQLRKGPAYTERALYCRVDEDRRVLLVNELGLEGLPDGTVPYDSAEGKALLARVDAIFRGDGGELRTDAACVSPASDREYGARMARMDGDISRFNADTRGPAVNRCEGKVLILATVHDTYEPPQSKTTLWVSTDSAERAFELKRFLFGAQREAEARGDSSIFLPASIEYMNRDAVDAIDEAARLYILVIGLLGVDNPLLKPLFETKSAFERLPMMSAVPDTLLCAFNGLLPPPLPEGVRDACAAYDHHLLIDLGEYGGGEASALRQRLDDFAAAAAETVATPPVRIHEATSAGEAKTLSLFRFVAAAAFKVWCTGHGAKGLSLDYALPTDVGGVPPIPLTPVKRLRYSHFGCNVVHDDIALPSTFDEARIHAIKGEIKAGIENMGGRLPSEHGHGTEYEAPADTKRRWMEMDPTNSLNPGIGGLSPLPNYGDS</sequence>
<evidence type="ECO:0000256" key="2">
    <source>
        <dbReference type="ARBA" id="ARBA00022630"/>
    </source>
</evidence>
<dbReference type="InterPro" id="IPR016164">
    <property type="entry name" value="FAD-linked_Oxase-like_C"/>
</dbReference>
<dbReference type="AlphaFoldDB" id="A0A7S4EUP0"/>
<feature type="domain" description="D-lactate dehydrogenase membrane binding C-terminal" evidence="6">
    <location>
        <begin position="231"/>
        <end position="495"/>
    </location>
</feature>
<dbReference type="Gene3D" id="3.30.43.10">
    <property type="entry name" value="Uridine Diphospho-n-acetylenolpyruvylglucosamine Reductase, domain 2"/>
    <property type="match status" value="1"/>
</dbReference>
<evidence type="ECO:0000256" key="3">
    <source>
        <dbReference type="ARBA" id="ARBA00022827"/>
    </source>
</evidence>
<comment type="cofactor">
    <cofactor evidence="1">
        <name>FAD</name>
        <dbReference type="ChEBI" id="CHEBI:57692"/>
    </cofactor>
</comment>
<dbReference type="Gene3D" id="3.30.465.10">
    <property type="match status" value="1"/>
</dbReference>
<dbReference type="PANTHER" id="PTHR43716">
    <property type="entry name" value="D-2-HYDROXYGLUTARATE DEHYDROGENASE, MITOCHONDRIAL"/>
    <property type="match status" value="1"/>
</dbReference>
<dbReference type="GO" id="GO:0022904">
    <property type="term" value="P:respiratory electron transport chain"/>
    <property type="evidence" value="ECO:0007669"/>
    <property type="project" value="TreeGrafter"/>
</dbReference>